<proteinExistence type="inferred from homology"/>
<accession>A0ABV7GX97</accession>
<evidence type="ECO:0000313" key="4">
    <source>
        <dbReference type="Proteomes" id="UP001595632"/>
    </source>
</evidence>
<evidence type="ECO:0000256" key="2">
    <source>
        <dbReference type="RuleBase" id="RU368102"/>
    </source>
</evidence>
<dbReference type="RefSeq" id="WP_275633709.1">
    <property type="nucleotide sequence ID" value="NZ_JARGYD010000006.1"/>
</dbReference>
<dbReference type="Pfam" id="PF02794">
    <property type="entry name" value="HlyC"/>
    <property type="match status" value="1"/>
</dbReference>
<dbReference type="InterPro" id="IPR003996">
    <property type="entry name" value="RTX_toxin-activating_protC_bac"/>
</dbReference>
<comment type="similarity">
    <text evidence="1 2">Belongs to the RTX toxin acyltransferase family.</text>
</comment>
<reference evidence="4" key="1">
    <citation type="journal article" date="2019" name="Int. J. Syst. Evol. Microbiol.">
        <title>The Global Catalogue of Microorganisms (GCM) 10K type strain sequencing project: providing services to taxonomists for standard genome sequencing and annotation.</title>
        <authorList>
            <consortium name="The Broad Institute Genomics Platform"/>
            <consortium name="The Broad Institute Genome Sequencing Center for Infectious Disease"/>
            <person name="Wu L."/>
            <person name="Ma J."/>
        </authorList>
    </citation>
    <scope>NUCLEOTIDE SEQUENCE [LARGE SCALE GENOMIC DNA]</scope>
    <source>
        <strain evidence="4">KCTC 52366</strain>
    </source>
</reference>
<dbReference type="EC" id="2.3.1.-" evidence="2"/>
<comment type="function">
    <text evidence="2">Involved in fatty acylation of protoxin at internal lysine residues, thereby converting it to the active toxin.</text>
</comment>
<comment type="subcellular location">
    <subcellularLocation>
        <location evidence="2">Cytoplasm</location>
    </subcellularLocation>
</comment>
<dbReference type="Proteomes" id="UP001595632">
    <property type="component" value="Unassembled WGS sequence"/>
</dbReference>
<sequence length="170" mass="19554">MRTPPTGLQAEFPDDAQIRQYGDLAFLYLRSVPHQRWSVSDLRRAMQPPVDLGQLRIFYHEGAPRAAFTFALLNPETEAKLISGQMLDPSDWRSGSILWVVEMIMPYGQETGADMVRWLKAHLPDTVDRVRYLRTKRADRPAKVIEVRRIEGARWGTRVVTPKLTTEEHA</sequence>
<keyword evidence="2" id="KW-0012">Acyltransferase</keyword>
<comment type="caution">
    <text evidence="3">The sequence shown here is derived from an EMBL/GenBank/DDBJ whole genome shotgun (WGS) entry which is preliminary data.</text>
</comment>
<evidence type="ECO:0000313" key="3">
    <source>
        <dbReference type="EMBL" id="MFC3144590.1"/>
    </source>
</evidence>
<keyword evidence="2" id="KW-0963">Cytoplasm</keyword>
<dbReference type="EMBL" id="JBHRTB010000010">
    <property type="protein sequence ID" value="MFC3144590.1"/>
    <property type="molecule type" value="Genomic_DNA"/>
</dbReference>
<keyword evidence="2" id="KW-0204">Cytolysis</keyword>
<gene>
    <name evidence="3" type="ORF">ACFOGP_17840</name>
</gene>
<name>A0ABV7GX97_9RHOB</name>
<evidence type="ECO:0000256" key="1">
    <source>
        <dbReference type="ARBA" id="ARBA00005686"/>
    </source>
</evidence>
<keyword evidence="4" id="KW-1185">Reference proteome</keyword>
<keyword evidence="2" id="KW-0808">Transferase</keyword>
<organism evidence="3 4">
    <name type="scientific">Psychromarinibacter halotolerans</name>
    <dbReference type="NCBI Taxonomy" id="1775175"/>
    <lineage>
        <taxon>Bacteria</taxon>
        <taxon>Pseudomonadati</taxon>
        <taxon>Pseudomonadota</taxon>
        <taxon>Alphaproteobacteria</taxon>
        <taxon>Rhodobacterales</taxon>
        <taxon>Paracoccaceae</taxon>
        <taxon>Psychromarinibacter</taxon>
    </lineage>
</organism>
<protein>
    <recommendedName>
        <fullName evidence="2">RTX toxin-activating lysine-acyltransferase</fullName>
        <ecNumber evidence="2">2.3.1.-</ecNumber>
    </recommendedName>
</protein>